<evidence type="ECO:0000313" key="3">
    <source>
        <dbReference type="Proteomes" id="UP000826656"/>
    </source>
</evidence>
<proteinExistence type="predicted"/>
<feature type="compositionally biased region" description="Polar residues" evidence="1">
    <location>
        <begin position="29"/>
        <end position="44"/>
    </location>
</feature>
<sequence length="107" mass="11963">MEQQNIEMKSKQRDARRSQDQNDQHENTKSTTLEVIEVESSSHFSFGIKPMDTMPSNGGQQRSGKAINYTNEVDHDHMQEQHAINSNSQSKNQSGDGTQAGTGQGRQ</sequence>
<evidence type="ECO:0000313" key="2">
    <source>
        <dbReference type="EMBL" id="KAH0778693.1"/>
    </source>
</evidence>
<feature type="compositionally biased region" description="Polar residues" evidence="1">
    <location>
        <begin position="82"/>
        <end position="97"/>
    </location>
</feature>
<feature type="region of interest" description="Disordered" evidence="1">
    <location>
        <begin position="1"/>
        <end position="107"/>
    </location>
</feature>
<keyword evidence="3" id="KW-1185">Reference proteome</keyword>
<name>A0ABQ7WF13_SOLTU</name>
<feature type="compositionally biased region" description="Polar residues" evidence="1">
    <location>
        <begin position="54"/>
        <end position="71"/>
    </location>
</feature>
<organism evidence="2 3">
    <name type="scientific">Solanum tuberosum</name>
    <name type="common">Potato</name>
    <dbReference type="NCBI Taxonomy" id="4113"/>
    <lineage>
        <taxon>Eukaryota</taxon>
        <taxon>Viridiplantae</taxon>
        <taxon>Streptophyta</taxon>
        <taxon>Embryophyta</taxon>
        <taxon>Tracheophyta</taxon>
        <taxon>Spermatophyta</taxon>
        <taxon>Magnoliopsida</taxon>
        <taxon>eudicotyledons</taxon>
        <taxon>Gunneridae</taxon>
        <taxon>Pentapetalae</taxon>
        <taxon>asterids</taxon>
        <taxon>lamiids</taxon>
        <taxon>Solanales</taxon>
        <taxon>Solanaceae</taxon>
        <taxon>Solanoideae</taxon>
        <taxon>Solaneae</taxon>
        <taxon>Solanum</taxon>
    </lineage>
</organism>
<evidence type="ECO:0000256" key="1">
    <source>
        <dbReference type="SAM" id="MobiDB-lite"/>
    </source>
</evidence>
<reference evidence="2 3" key="1">
    <citation type="journal article" date="2021" name="bioRxiv">
        <title>Chromosome-scale and haplotype-resolved genome assembly of a tetraploid potato cultivar.</title>
        <authorList>
            <person name="Sun H."/>
            <person name="Jiao W.-B."/>
            <person name="Krause K."/>
            <person name="Campoy J.A."/>
            <person name="Goel M."/>
            <person name="Folz-Donahue K."/>
            <person name="Kukat C."/>
            <person name="Huettel B."/>
            <person name="Schneeberger K."/>
        </authorList>
    </citation>
    <scope>NUCLEOTIDE SEQUENCE [LARGE SCALE GENOMIC DNA]</scope>
    <source>
        <strain evidence="2">SolTubOtavaFocal</strain>
        <tissue evidence="2">Leaves</tissue>
    </source>
</reference>
<accession>A0ABQ7WF13</accession>
<comment type="caution">
    <text evidence="2">The sequence shown here is derived from an EMBL/GenBank/DDBJ whole genome shotgun (WGS) entry which is preliminary data.</text>
</comment>
<gene>
    <name evidence="2" type="ORF">KY290_005120</name>
</gene>
<protein>
    <submittedName>
        <fullName evidence="2">Uncharacterized protein</fullName>
    </submittedName>
</protein>
<feature type="compositionally biased region" description="Gly residues" evidence="1">
    <location>
        <begin position="98"/>
        <end position="107"/>
    </location>
</feature>
<feature type="compositionally biased region" description="Basic and acidic residues" evidence="1">
    <location>
        <begin position="8"/>
        <end position="28"/>
    </location>
</feature>
<dbReference type="Proteomes" id="UP000826656">
    <property type="component" value="Unassembled WGS sequence"/>
</dbReference>
<dbReference type="EMBL" id="JAIVGD010000002">
    <property type="protein sequence ID" value="KAH0778693.1"/>
    <property type="molecule type" value="Genomic_DNA"/>
</dbReference>